<dbReference type="AlphaFoldDB" id="A0A951PUS3"/>
<reference evidence="2" key="1">
    <citation type="submission" date="2021-05" db="EMBL/GenBank/DDBJ databases">
        <authorList>
            <person name="Pietrasiak N."/>
            <person name="Ward R."/>
            <person name="Stajich J.E."/>
            <person name="Kurbessoian T."/>
        </authorList>
    </citation>
    <scope>NUCLEOTIDE SEQUENCE</scope>
    <source>
        <strain evidence="2">CPER-KK1</strain>
    </source>
</reference>
<proteinExistence type="predicted"/>
<feature type="compositionally biased region" description="Polar residues" evidence="1">
    <location>
        <begin position="1"/>
        <end position="19"/>
    </location>
</feature>
<name>A0A951PUS3_9CYAN</name>
<dbReference type="EMBL" id="JAHHIF010000095">
    <property type="protein sequence ID" value="MBW4549392.1"/>
    <property type="molecule type" value="Genomic_DNA"/>
</dbReference>
<dbReference type="Proteomes" id="UP000753908">
    <property type="component" value="Unassembled WGS sequence"/>
</dbReference>
<comment type="caution">
    <text evidence="2">The sequence shown here is derived from an EMBL/GenBank/DDBJ whole genome shotgun (WGS) entry which is preliminary data.</text>
</comment>
<organism evidence="2 3">
    <name type="scientific">Symplocastrum torsivum CPER-KK1</name>
    <dbReference type="NCBI Taxonomy" id="450513"/>
    <lineage>
        <taxon>Bacteria</taxon>
        <taxon>Bacillati</taxon>
        <taxon>Cyanobacteriota</taxon>
        <taxon>Cyanophyceae</taxon>
        <taxon>Oscillatoriophycideae</taxon>
        <taxon>Oscillatoriales</taxon>
        <taxon>Microcoleaceae</taxon>
        <taxon>Symplocastrum</taxon>
    </lineage>
</organism>
<sequence>MQNKLIRQSRQSTDPSSATHFEIPKHLPPTVRDVAESLLMRDPEGAKRYLEAHLNQRSRVGKDDSILDLIGDN</sequence>
<accession>A0A951PUS3</accession>
<gene>
    <name evidence="2" type="ORF">KME25_34055</name>
</gene>
<evidence type="ECO:0000313" key="3">
    <source>
        <dbReference type="Proteomes" id="UP000753908"/>
    </source>
</evidence>
<evidence type="ECO:0000256" key="1">
    <source>
        <dbReference type="SAM" id="MobiDB-lite"/>
    </source>
</evidence>
<evidence type="ECO:0000313" key="2">
    <source>
        <dbReference type="EMBL" id="MBW4549392.1"/>
    </source>
</evidence>
<reference evidence="2" key="2">
    <citation type="journal article" date="2022" name="Microbiol. Resour. Announc.">
        <title>Metagenome Sequencing to Explore Phylogenomics of Terrestrial Cyanobacteria.</title>
        <authorList>
            <person name="Ward R.D."/>
            <person name="Stajich J.E."/>
            <person name="Johansen J.R."/>
            <person name="Huntemann M."/>
            <person name="Clum A."/>
            <person name="Foster B."/>
            <person name="Foster B."/>
            <person name="Roux S."/>
            <person name="Palaniappan K."/>
            <person name="Varghese N."/>
            <person name="Mukherjee S."/>
            <person name="Reddy T.B.K."/>
            <person name="Daum C."/>
            <person name="Copeland A."/>
            <person name="Chen I.A."/>
            <person name="Ivanova N.N."/>
            <person name="Kyrpides N.C."/>
            <person name="Shapiro N."/>
            <person name="Eloe-Fadrosh E.A."/>
            <person name="Pietrasiak N."/>
        </authorList>
    </citation>
    <scope>NUCLEOTIDE SEQUENCE</scope>
    <source>
        <strain evidence="2">CPER-KK1</strain>
    </source>
</reference>
<feature type="region of interest" description="Disordered" evidence="1">
    <location>
        <begin position="1"/>
        <end position="24"/>
    </location>
</feature>
<protein>
    <submittedName>
        <fullName evidence="2">Uncharacterized protein</fullName>
    </submittedName>
</protein>